<dbReference type="InterPro" id="IPR010652">
    <property type="entry name" value="DUF1232"/>
</dbReference>
<evidence type="ECO:0000313" key="8">
    <source>
        <dbReference type="Proteomes" id="UP000187367"/>
    </source>
</evidence>
<reference evidence="7 8" key="1">
    <citation type="submission" date="2017-01" db="EMBL/GenBank/DDBJ databases">
        <title>Bacillus phylogenomics.</title>
        <authorList>
            <person name="Dunlap C."/>
        </authorList>
    </citation>
    <scope>NUCLEOTIDE SEQUENCE [LARGE SCALE GENOMIC DNA]</scope>
    <source>
        <strain evidence="7 8">NRRL B-41282</strain>
    </source>
</reference>
<keyword evidence="2 5" id="KW-0812">Transmembrane</keyword>
<proteinExistence type="predicted"/>
<evidence type="ECO:0000256" key="5">
    <source>
        <dbReference type="SAM" id="Phobius"/>
    </source>
</evidence>
<accession>A0A1R1RHL7</accession>
<evidence type="ECO:0000256" key="3">
    <source>
        <dbReference type="ARBA" id="ARBA00022989"/>
    </source>
</evidence>
<sequence>MRKNIRKPALRLRTLFAVREAFSSLKLFFSACKAWRKGNYPLFPKKTILLAALAFIYVLSPIDVIPDVLAGAGWLDDAAVLAFLFRQIAKELADFEALQTDGADDVK</sequence>
<comment type="caution">
    <text evidence="7">The sequence shown here is derived from an EMBL/GenBank/DDBJ whole genome shotgun (WGS) entry which is preliminary data.</text>
</comment>
<dbReference type="EMBL" id="MTJL01000002">
    <property type="protein sequence ID" value="OMI09814.1"/>
    <property type="molecule type" value="Genomic_DNA"/>
</dbReference>
<dbReference type="AlphaFoldDB" id="A0A1R1QYW0"/>
<dbReference type="GO" id="GO:0012505">
    <property type="term" value="C:endomembrane system"/>
    <property type="evidence" value="ECO:0007669"/>
    <property type="project" value="UniProtKB-SubCell"/>
</dbReference>
<dbReference type="OrthoDB" id="9793277at2"/>
<evidence type="ECO:0000256" key="1">
    <source>
        <dbReference type="ARBA" id="ARBA00004127"/>
    </source>
</evidence>
<feature type="transmembrane region" description="Helical" evidence="5">
    <location>
        <begin position="43"/>
        <end position="62"/>
    </location>
</feature>
<organism evidence="7 8">
    <name type="scientific">Bacillus swezeyi</name>
    <dbReference type="NCBI Taxonomy" id="1925020"/>
    <lineage>
        <taxon>Bacteria</taxon>
        <taxon>Bacillati</taxon>
        <taxon>Bacillota</taxon>
        <taxon>Bacilli</taxon>
        <taxon>Bacillales</taxon>
        <taxon>Bacillaceae</taxon>
        <taxon>Bacillus</taxon>
    </lineage>
</organism>
<dbReference type="Proteomes" id="UP000187367">
    <property type="component" value="Unassembled WGS sequence"/>
</dbReference>
<accession>A0A1R1QYW0</accession>
<keyword evidence="3 5" id="KW-1133">Transmembrane helix</keyword>
<comment type="subcellular location">
    <subcellularLocation>
        <location evidence="1">Endomembrane system</location>
        <topology evidence="1">Multi-pass membrane protein</topology>
    </subcellularLocation>
</comment>
<evidence type="ECO:0000259" key="6">
    <source>
        <dbReference type="Pfam" id="PF06803"/>
    </source>
</evidence>
<keyword evidence="8" id="KW-1185">Reference proteome</keyword>
<evidence type="ECO:0000256" key="4">
    <source>
        <dbReference type="ARBA" id="ARBA00023136"/>
    </source>
</evidence>
<keyword evidence="4 5" id="KW-0472">Membrane</keyword>
<gene>
    <name evidence="7" type="ORF">BW143_00825</name>
</gene>
<feature type="domain" description="DUF1232" evidence="6">
    <location>
        <begin position="47"/>
        <end position="83"/>
    </location>
</feature>
<dbReference type="RefSeq" id="WP_076763797.1">
    <property type="nucleotide sequence ID" value="NZ_JARMMH010000013.1"/>
</dbReference>
<dbReference type="Pfam" id="PF06803">
    <property type="entry name" value="DUF1232"/>
    <property type="match status" value="1"/>
</dbReference>
<evidence type="ECO:0000256" key="2">
    <source>
        <dbReference type="ARBA" id="ARBA00022692"/>
    </source>
</evidence>
<name>A0A1R1QYW0_9BACI</name>
<evidence type="ECO:0000313" key="7">
    <source>
        <dbReference type="EMBL" id="OMI09814.1"/>
    </source>
</evidence>
<protein>
    <recommendedName>
        <fullName evidence="6">DUF1232 domain-containing protein</fullName>
    </recommendedName>
</protein>